<feature type="transmembrane region" description="Helical" evidence="1">
    <location>
        <begin position="222"/>
        <end position="248"/>
    </location>
</feature>
<feature type="transmembrane region" description="Helical" evidence="1">
    <location>
        <begin position="169"/>
        <end position="202"/>
    </location>
</feature>
<dbReference type="Proteomes" id="UP000585272">
    <property type="component" value="Unassembled WGS sequence"/>
</dbReference>
<accession>A0A840IKQ9</accession>
<evidence type="ECO:0000313" key="2">
    <source>
        <dbReference type="EMBL" id="MBB4664821.1"/>
    </source>
</evidence>
<dbReference type="RefSeq" id="WP_183345214.1">
    <property type="nucleotide sequence ID" value="NZ_JACHNU010000009.1"/>
</dbReference>
<keyword evidence="2" id="KW-0808">Transferase</keyword>
<name>A0A840IKQ9_9ACTN</name>
<feature type="transmembrane region" description="Helical" evidence="1">
    <location>
        <begin position="74"/>
        <end position="94"/>
    </location>
</feature>
<feature type="transmembrane region" description="Helical" evidence="1">
    <location>
        <begin position="37"/>
        <end position="62"/>
    </location>
</feature>
<dbReference type="EMBL" id="JACHNU010000009">
    <property type="protein sequence ID" value="MBB4664821.1"/>
    <property type="molecule type" value="Genomic_DNA"/>
</dbReference>
<reference evidence="2 3" key="1">
    <citation type="submission" date="2020-08" db="EMBL/GenBank/DDBJ databases">
        <title>Genomic Encyclopedia of Archaeal and Bacterial Type Strains, Phase II (KMG-II): from individual species to whole genera.</title>
        <authorList>
            <person name="Goeker M."/>
        </authorList>
    </citation>
    <scope>NUCLEOTIDE SEQUENCE [LARGE SCALE GENOMIC DNA]</scope>
    <source>
        <strain evidence="2 3">DSM 23288</strain>
    </source>
</reference>
<dbReference type="AlphaFoldDB" id="A0A840IKQ9"/>
<keyword evidence="1" id="KW-0812">Transmembrane</keyword>
<protein>
    <submittedName>
        <fullName evidence="2">UDP-N-acetylmuramyl pentapeptide phosphotransferase/UDP-N-acetylglucosamine-1-phosphate transferase</fullName>
    </submittedName>
</protein>
<feature type="transmembrane region" description="Helical" evidence="1">
    <location>
        <begin position="106"/>
        <end position="133"/>
    </location>
</feature>
<comment type="caution">
    <text evidence="2">The sequence shown here is derived from an EMBL/GenBank/DDBJ whole genome shotgun (WGS) entry which is preliminary data.</text>
</comment>
<feature type="transmembrane region" description="Helical" evidence="1">
    <location>
        <begin position="6"/>
        <end position="25"/>
    </location>
</feature>
<evidence type="ECO:0000313" key="3">
    <source>
        <dbReference type="Proteomes" id="UP000585272"/>
    </source>
</evidence>
<dbReference type="GO" id="GO:0016740">
    <property type="term" value="F:transferase activity"/>
    <property type="evidence" value="ECO:0007669"/>
    <property type="project" value="UniProtKB-KW"/>
</dbReference>
<keyword evidence="1" id="KW-1133">Transmembrane helix</keyword>
<organism evidence="2 3">
    <name type="scientific">Conexibacter arvalis</name>
    <dbReference type="NCBI Taxonomy" id="912552"/>
    <lineage>
        <taxon>Bacteria</taxon>
        <taxon>Bacillati</taxon>
        <taxon>Actinomycetota</taxon>
        <taxon>Thermoleophilia</taxon>
        <taxon>Solirubrobacterales</taxon>
        <taxon>Conexibacteraceae</taxon>
        <taxon>Conexibacter</taxon>
    </lineage>
</organism>
<evidence type="ECO:0000256" key="1">
    <source>
        <dbReference type="SAM" id="Phobius"/>
    </source>
</evidence>
<proteinExistence type="predicted"/>
<keyword evidence="1" id="KW-0472">Membrane</keyword>
<gene>
    <name evidence="2" type="ORF">BDZ31_004439</name>
</gene>
<sequence>MESLPTLVALAAAILMTPAILRHLAAEGLTRENYRGARLPFPGGVAIVAAAVVALAPLAALQQLADADLFAPELGLVATYALGVALLGLVDDLLAGRPRGWRGHGAAVLGGGFSTGALKALGSLGLALFVLAGQGYDDGQYLLAVALLVLTTNLFNLLDLRPGRSAKAFLLLAAALTLGAWETGPLWALGLFAAPVLVAGLYDLRERAMLGDTGANLIGGLAGLWLILTLGTTGQAIALAVVLALTVYGEFRSLSALIERTPILRHLDSIGRTPHA</sequence>
<feature type="transmembrane region" description="Helical" evidence="1">
    <location>
        <begin position="139"/>
        <end position="157"/>
    </location>
</feature>
<keyword evidence="3" id="KW-1185">Reference proteome</keyword>